<proteinExistence type="predicted"/>
<feature type="non-terminal residue" evidence="1">
    <location>
        <position position="1"/>
    </location>
</feature>
<dbReference type="Proteomes" id="UP000789396">
    <property type="component" value="Unassembled WGS sequence"/>
</dbReference>
<evidence type="ECO:0000313" key="2">
    <source>
        <dbReference type="Proteomes" id="UP000789396"/>
    </source>
</evidence>
<organism evidence="1 2">
    <name type="scientific">Racocetra fulgida</name>
    <dbReference type="NCBI Taxonomy" id="60492"/>
    <lineage>
        <taxon>Eukaryota</taxon>
        <taxon>Fungi</taxon>
        <taxon>Fungi incertae sedis</taxon>
        <taxon>Mucoromycota</taxon>
        <taxon>Glomeromycotina</taxon>
        <taxon>Glomeromycetes</taxon>
        <taxon>Diversisporales</taxon>
        <taxon>Gigasporaceae</taxon>
        <taxon>Racocetra</taxon>
    </lineage>
</organism>
<sequence length="102" mass="11352">KNQIHRANPNRTISYDDIHTAEECCNKCLSENDCIQWAYGTTDKLGLNAHTSITKSTCLTYYQNPSVPENALEICKIPLGSDGDQIYDCGVIRCPGEGCFVY</sequence>
<accession>A0A9N9IJT4</accession>
<protein>
    <submittedName>
        <fullName evidence="1">19039_t:CDS:1</fullName>
    </submittedName>
</protein>
<reference evidence="1" key="1">
    <citation type="submission" date="2021-06" db="EMBL/GenBank/DDBJ databases">
        <authorList>
            <person name="Kallberg Y."/>
            <person name="Tangrot J."/>
            <person name="Rosling A."/>
        </authorList>
    </citation>
    <scope>NUCLEOTIDE SEQUENCE</scope>
    <source>
        <strain evidence="1">IN212</strain>
    </source>
</reference>
<dbReference type="EMBL" id="CAJVPZ010031180">
    <property type="protein sequence ID" value="CAG8738661.1"/>
    <property type="molecule type" value="Genomic_DNA"/>
</dbReference>
<name>A0A9N9IJT4_9GLOM</name>
<comment type="caution">
    <text evidence="1">The sequence shown here is derived from an EMBL/GenBank/DDBJ whole genome shotgun (WGS) entry which is preliminary data.</text>
</comment>
<dbReference type="OrthoDB" id="2364641at2759"/>
<evidence type="ECO:0000313" key="1">
    <source>
        <dbReference type="EMBL" id="CAG8738661.1"/>
    </source>
</evidence>
<dbReference type="AlphaFoldDB" id="A0A9N9IJT4"/>
<keyword evidence="2" id="KW-1185">Reference proteome</keyword>
<gene>
    <name evidence="1" type="ORF">RFULGI_LOCUS12686</name>
</gene>